<keyword evidence="1" id="KW-0812">Transmembrane</keyword>
<protein>
    <submittedName>
        <fullName evidence="2">Membrane protein</fullName>
    </submittedName>
</protein>
<feature type="transmembrane region" description="Helical" evidence="1">
    <location>
        <begin position="38"/>
        <end position="65"/>
    </location>
</feature>
<proteinExistence type="predicted"/>
<keyword evidence="1" id="KW-1133">Transmembrane helix</keyword>
<feature type="transmembrane region" description="Helical" evidence="1">
    <location>
        <begin position="104"/>
        <end position="125"/>
    </location>
</feature>
<feature type="transmembrane region" description="Helical" evidence="1">
    <location>
        <begin position="238"/>
        <end position="257"/>
    </location>
</feature>
<reference evidence="2 3" key="1">
    <citation type="submission" date="2014-05" db="EMBL/GenBank/DDBJ databases">
        <authorList>
            <person name="Rizzardi K."/>
            <person name="Winiecka-Krusnell J."/>
            <person name="Ramliden M."/>
            <person name="Alm E."/>
            <person name="Andersson S."/>
            <person name="Byfors S."/>
        </authorList>
    </citation>
    <scope>NUCLEOTIDE SEQUENCE [LARGE SCALE GENOMIC DNA]</scope>
    <source>
        <strain evidence="2 3">LEGN</strain>
    </source>
</reference>
<accession>A0A0A2SSS9</accession>
<dbReference type="EMBL" id="JNCF01000010">
    <property type="protein sequence ID" value="KGP63797.1"/>
    <property type="molecule type" value="Genomic_DNA"/>
</dbReference>
<dbReference type="PANTHER" id="PTHR43483">
    <property type="entry name" value="MEMBRANE TRANSPORTER PROTEIN HI_0806-RELATED"/>
    <property type="match status" value="1"/>
</dbReference>
<keyword evidence="3" id="KW-1185">Reference proteome</keyword>
<dbReference type="AlphaFoldDB" id="A0A0A2SSS9"/>
<gene>
    <name evidence="2" type="ORF">EP47_06160</name>
</gene>
<organism evidence="2 3">
    <name type="scientific">Legionella norrlandica</name>
    <dbReference type="NCBI Taxonomy" id="1498499"/>
    <lineage>
        <taxon>Bacteria</taxon>
        <taxon>Pseudomonadati</taxon>
        <taxon>Pseudomonadota</taxon>
        <taxon>Gammaproteobacteria</taxon>
        <taxon>Legionellales</taxon>
        <taxon>Legionellaceae</taxon>
        <taxon>Legionella</taxon>
    </lineage>
</organism>
<evidence type="ECO:0000313" key="2">
    <source>
        <dbReference type="EMBL" id="KGP63797.1"/>
    </source>
</evidence>
<feature type="transmembrane region" description="Helical" evidence="1">
    <location>
        <begin position="6"/>
        <end position="26"/>
    </location>
</feature>
<keyword evidence="1" id="KW-0472">Membrane</keyword>
<evidence type="ECO:0000256" key="1">
    <source>
        <dbReference type="SAM" id="Phobius"/>
    </source>
</evidence>
<dbReference type="Proteomes" id="UP000054422">
    <property type="component" value="Unassembled WGS sequence"/>
</dbReference>
<feature type="transmembrane region" description="Helical" evidence="1">
    <location>
        <begin position="132"/>
        <end position="150"/>
    </location>
</feature>
<comment type="caution">
    <text evidence="2">The sequence shown here is derived from an EMBL/GenBank/DDBJ whole genome shotgun (WGS) entry which is preliminary data.</text>
</comment>
<dbReference type="OrthoDB" id="5145250at2"/>
<sequence>MAFFLITLVILILSLFCVAVMVLKFIQQPSLPLTIGQYIKLTFSGIIAFIADTLGVGSFAVNVALAKLLGTFRDDELPAVNNGAQVIPGTIESLFFINMIDVDLTTLLTLVAGTCIGGLIGGFVVSQLSKQAIRLAMMCSFAIIIILLISHQLRILPVGGDLTELNSWKLVIGFCAMVICGALTSVGVGLFVMVQGVLFLMNVSPVVAFPIMTTAGAMQQPLTTLVFLQKNKIPLKKTLILSLSGCLGVMITIPIFTKLTITWLHFLLLFIMIYNLLAIGHAYFRSRPTKQYLQSPIKLAAAE</sequence>
<feature type="transmembrane region" description="Helical" evidence="1">
    <location>
        <begin position="170"/>
        <end position="194"/>
    </location>
</feature>
<dbReference type="RefSeq" id="WP_035888000.1">
    <property type="nucleotide sequence ID" value="NZ_JNCF01000010.1"/>
</dbReference>
<name>A0A0A2SSS9_9GAMM</name>
<evidence type="ECO:0000313" key="3">
    <source>
        <dbReference type="Proteomes" id="UP000054422"/>
    </source>
</evidence>
<dbReference type="STRING" id="1498499.EP47_06160"/>
<dbReference type="PANTHER" id="PTHR43483:SF3">
    <property type="entry name" value="MEMBRANE TRANSPORTER PROTEIN HI_0806-RELATED"/>
    <property type="match status" value="1"/>
</dbReference>
<feature type="transmembrane region" description="Helical" evidence="1">
    <location>
        <begin position="263"/>
        <end position="284"/>
    </location>
</feature>